<dbReference type="InterPro" id="IPR038063">
    <property type="entry name" value="Transpep_catalytic_dom"/>
</dbReference>
<dbReference type="GO" id="GO:0016740">
    <property type="term" value="F:transferase activity"/>
    <property type="evidence" value="ECO:0007669"/>
    <property type="project" value="UniProtKB-KW"/>
</dbReference>
<evidence type="ECO:0000256" key="1">
    <source>
        <dbReference type="ARBA" id="ARBA00004752"/>
    </source>
</evidence>
<dbReference type="Pfam" id="PF03734">
    <property type="entry name" value="YkuD"/>
    <property type="match status" value="1"/>
</dbReference>
<keyword evidence="4 7" id="KW-0133">Cell shape</keyword>
<evidence type="ECO:0000259" key="8">
    <source>
        <dbReference type="PROSITE" id="PS52029"/>
    </source>
</evidence>
<keyword evidence="10" id="KW-1185">Reference proteome</keyword>
<evidence type="ECO:0000256" key="4">
    <source>
        <dbReference type="ARBA" id="ARBA00022960"/>
    </source>
</evidence>
<keyword evidence="6 7" id="KW-0961">Cell wall biogenesis/degradation</keyword>
<dbReference type="InterPro" id="IPR052905">
    <property type="entry name" value="LD-transpeptidase_YkuD-like"/>
</dbReference>
<evidence type="ECO:0000313" key="9">
    <source>
        <dbReference type="EMBL" id="MBM6660718.1"/>
    </source>
</evidence>
<comment type="similarity">
    <text evidence="2">Belongs to the YkuD family.</text>
</comment>
<evidence type="ECO:0000313" key="10">
    <source>
        <dbReference type="Proteomes" id="UP000764045"/>
    </source>
</evidence>
<feature type="active site" description="Nucleophile" evidence="7">
    <location>
        <position position="362"/>
    </location>
</feature>
<protein>
    <submittedName>
        <fullName evidence="9">L,D-transpeptidase family protein</fullName>
    </submittedName>
</protein>
<dbReference type="EMBL" id="JACJJL010000003">
    <property type="protein sequence ID" value="MBM6660718.1"/>
    <property type="molecule type" value="Genomic_DNA"/>
</dbReference>
<evidence type="ECO:0000256" key="5">
    <source>
        <dbReference type="ARBA" id="ARBA00022984"/>
    </source>
</evidence>
<dbReference type="GO" id="GO:0009252">
    <property type="term" value="P:peptidoglycan biosynthetic process"/>
    <property type="evidence" value="ECO:0007669"/>
    <property type="project" value="UniProtKB-KW"/>
</dbReference>
<feature type="active site" description="Proton donor/acceptor" evidence="7">
    <location>
        <position position="343"/>
    </location>
</feature>
<dbReference type="Gene3D" id="2.40.440.10">
    <property type="entry name" value="L,D-transpeptidase catalytic domain-like"/>
    <property type="match status" value="1"/>
</dbReference>
<dbReference type="AlphaFoldDB" id="A0A938WL91"/>
<dbReference type="Proteomes" id="UP000764045">
    <property type="component" value="Unassembled WGS sequence"/>
</dbReference>
<dbReference type="InterPro" id="IPR045380">
    <property type="entry name" value="LD_TPept_scaffold_dom"/>
</dbReference>
<evidence type="ECO:0000256" key="6">
    <source>
        <dbReference type="ARBA" id="ARBA00023316"/>
    </source>
</evidence>
<dbReference type="GO" id="GO:0071555">
    <property type="term" value="P:cell wall organization"/>
    <property type="evidence" value="ECO:0007669"/>
    <property type="project" value="UniProtKB-UniRule"/>
</dbReference>
<name>A0A938WL91_9BACT</name>
<proteinExistence type="inferred from homology"/>
<dbReference type="PROSITE" id="PS52029">
    <property type="entry name" value="LD_TPASE"/>
    <property type="match status" value="1"/>
</dbReference>
<reference evidence="9 10" key="1">
    <citation type="journal article" date="2021" name="Sci. Rep.">
        <title>The distribution of antibiotic resistance genes in chicken gut microbiota commensals.</title>
        <authorList>
            <person name="Juricova H."/>
            <person name="Matiasovicova J."/>
            <person name="Kubasova T."/>
            <person name="Cejkova D."/>
            <person name="Rychlik I."/>
        </authorList>
    </citation>
    <scope>NUCLEOTIDE SEQUENCE [LARGE SCALE GENOMIC DNA]</scope>
    <source>
        <strain evidence="9 10">An819</strain>
    </source>
</reference>
<dbReference type="SUPFAM" id="SSF141523">
    <property type="entry name" value="L,D-transpeptidase catalytic domain-like"/>
    <property type="match status" value="1"/>
</dbReference>
<sequence>MESMCYSFKPEFAGDRFANNYYLAGGDYLWIDRSGVDGCADTLLSVLRTVADVGFDERSFFVDAIESDLEKVRNLEFDDSVNIISHVFARLEYNLTRACMRYYIGMRYGFVNPTYLFNHLDTLDDSSDSATPRFEKLFDIDIEHPGKKDVEHVLNSIRGHELGMLFDKIEPDSYLYSQLKKQLALASGSARNTVICNMERCRWRMADGLQDVNKRVIVNIPAFHLYAYGDGKAIDMRIGCGTRKTKTPLLSSCINRMDVNPVWNIPMSIIRKDIAPRATDTAYFARNRYYVVERKTGERVAQSDVTTSMLESGDYRVVQEGGEGNSLGRIIFRFPNDFSVFLHDTSSKGVFTRNIRSVSHGCVRVQEPFALAEFLLGDVDEWQLDKLRISMGIPPTTLRGQRYVDDSDGEAPSLVRSLKVEPCVPLYIVYYTMFADTDGRLCTYNDIYGFDDVIFNNIKPLVVPGVKK</sequence>
<comment type="caution">
    <text evidence="9">The sequence shown here is derived from an EMBL/GenBank/DDBJ whole genome shotgun (WGS) entry which is preliminary data.</text>
</comment>
<feature type="domain" description="L,D-TPase catalytic" evidence="8">
    <location>
        <begin position="214"/>
        <end position="390"/>
    </location>
</feature>
<dbReference type="GO" id="GO:0004180">
    <property type="term" value="F:carboxypeptidase activity"/>
    <property type="evidence" value="ECO:0007669"/>
    <property type="project" value="UniProtKB-ARBA"/>
</dbReference>
<organism evidence="9 10">
    <name type="scientific">Marseilla massiliensis</name>
    <dbReference type="NCBI Taxonomy" id="1841864"/>
    <lineage>
        <taxon>Bacteria</taxon>
        <taxon>Pseudomonadati</taxon>
        <taxon>Bacteroidota</taxon>
        <taxon>Bacteroidia</taxon>
        <taxon>Bacteroidales</taxon>
        <taxon>Prevotellaceae</taxon>
        <taxon>Marseilla</taxon>
    </lineage>
</organism>
<accession>A0A938WL91</accession>
<keyword evidence="3" id="KW-0808">Transferase</keyword>
<gene>
    <name evidence="9" type="ORF">H6B30_02945</name>
</gene>
<dbReference type="Pfam" id="PF20142">
    <property type="entry name" value="Scaffold"/>
    <property type="match status" value="1"/>
</dbReference>
<evidence type="ECO:0000256" key="7">
    <source>
        <dbReference type="PROSITE-ProRule" id="PRU01373"/>
    </source>
</evidence>
<dbReference type="CDD" id="cd16913">
    <property type="entry name" value="YkuD_like"/>
    <property type="match status" value="1"/>
</dbReference>
<dbReference type="PANTHER" id="PTHR41533">
    <property type="entry name" value="L,D-TRANSPEPTIDASE HI_1667-RELATED"/>
    <property type="match status" value="1"/>
</dbReference>
<keyword evidence="5 7" id="KW-0573">Peptidoglycan synthesis</keyword>
<dbReference type="InterPro" id="IPR005490">
    <property type="entry name" value="LD_TPept_cat_dom"/>
</dbReference>
<evidence type="ECO:0000256" key="2">
    <source>
        <dbReference type="ARBA" id="ARBA00005992"/>
    </source>
</evidence>
<evidence type="ECO:0000256" key="3">
    <source>
        <dbReference type="ARBA" id="ARBA00022679"/>
    </source>
</evidence>
<comment type="pathway">
    <text evidence="1 7">Cell wall biogenesis; peptidoglycan biosynthesis.</text>
</comment>
<dbReference type="PANTHER" id="PTHR41533:SF2">
    <property type="entry name" value="BLR7131 PROTEIN"/>
    <property type="match status" value="1"/>
</dbReference>
<dbReference type="GO" id="GO:0008360">
    <property type="term" value="P:regulation of cell shape"/>
    <property type="evidence" value="ECO:0007669"/>
    <property type="project" value="UniProtKB-UniRule"/>
</dbReference>